<reference evidence="9" key="1">
    <citation type="journal article" date="2020" name="Stud. Mycol.">
        <title>101 Dothideomycetes genomes: a test case for predicting lifestyles and emergence of pathogens.</title>
        <authorList>
            <person name="Haridas S."/>
            <person name="Albert R."/>
            <person name="Binder M."/>
            <person name="Bloem J."/>
            <person name="Labutti K."/>
            <person name="Salamov A."/>
            <person name="Andreopoulos B."/>
            <person name="Baker S."/>
            <person name="Barry K."/>
            <person name="Bills G."/>
            <person name="Bluhm B."/>
            <person name="Cannon C."/>
            <person name="Castanera R."/>
            <person name="Culley D."/>
            <person name="Daum C."/>
            <person name="Ezra D."/>
            <person name="Gonzalez J."/>
            <person name="Henrissat B."/>
            <person name="Kuo A."/>
            <person name="Liang C."/>
            <person name="Lipzen A."/>
            <person name="Lutzoni F."/>
            <person name="Magnuson J."/>
            <person name="Mondo S."/>
            <person name="Nolan M."/>
            <person name="Ohm R."/>
            <person name="Pangilinan J."/>
            <person name="Park H.-J."/>
            <person name="Ramirez L."/>
            <person name="Alfaro M."/>
            <person name="Sun H."/>
            <person name="Tritt A."/>
            <person name="Yoshinaga Y."/>
            <person name="Zwiers L.-H."/>
            <person name="Turgeon B."/>
            <person name="Goodwin S."/>
            <person name="Spatafora J."/>
            <person name="Crous P."/>
            <person name="Grigoriev I."/>
        </authorList>
    </citation>
    <scope>NUCLEOTIDE SEQUENCE</scope>
    <source>
        <strain evidence="9">CBS 122368</strain>
    </source>
</reference>
<protein>
    <recommendedName>
        <fullName evidence="8">Rhodopsin domain-containing protein</fullName>
    </recommendedName>
</protein>
<accession>A0A6A6HSM3</accession>
<keyword evidence="3 7" id="KW-1133">Transmembrane helix</keyword>
<evidence type="ECO:0000256" key="4">
    <source>
        <dbReference type="ARBA" id="ARBA00023136"/>
    </source>
</evidence>
<dbReference type="Proteomes" id="UP000800094">
    <property type="component" value="Unassembled WGS sequence"/>
</dbReference>
<dbReference type="RefSeq" id="XP_033676120.1">
    <property type="nucleotide sequence ID" value="XM_033820377.1"/>
</dbReference>
<keyword evidence="2 7" id="KW-0812">Transmembrane</keyword>
<evidence type="ECO:0000256" key="6">
    <source>
        <dbReference type="SAM" id="MobiDB-lite"/>
    </source>
</evidence>
<evidence type="ECO:0000313" key="10">
    <source>
        <dbReference type="Proteomes" id="UP000800094"/>
    </source>
</evidence>
<dbReference type="OrthoDB" id="5329176at2759"/>
<dbReference type="PANTHER" id="PTHR33048:SF123">
    <property type="entry name" value="INTEGRAL MEMBRANE PROTEIN"/>
    <property type="match status" value="1"/>
</dbReference>
<feature type="transmembrane region" description="Helical" evidence="7">
    <location>
        <begin position="182"/>
        <end position="205"/>
    </location>
</feature>
<dbReference type="InterPro" id="IPR049326">
    <property type="entry name" value="Rhodopsin_dom_fungi"/>
</dbReference>
<proteinExistence type="inferred from homology"/>
<feature type="transmembrane region" description="Helical" evidence="7">
    <location>
        <begin position="139"/>
        <end position="157"/>
    </location>
</feature>
<feature type="transmembrane region" description="Helical" evidence="7">
    <location>
        <begin position="258"/>
        <end position="279"/>
    </location>
</feature>
<keyword evidence="10" id="KW-1185">Reference proteome</keyword>
<sequence length="360" mass="39915">MDNSGAPSLPKFTPGDEQARQDAMVGISVAMTLIGMACVGLRIYTRAFIVRNIGPEDWTMISAAVLTIVFLIELLVSARAYGIGFSGFSITPAQMENSIKMGLAVIVVYKSIVTLIKASILMIYLRLSVTKTFERLCKGSIYLLFTYQFIVIIVVPAQCTPLRKLWDFTGQVQGRCINTTTFYYITSIFHILMDVWILALPYKLILSIPRPTREKMAVFIVFGLGLFSTICAIVRFRYLVLVTHSKDPFYDSLPINTWSVIEVNVGIVCASLPTLRPLFSKAQRDRTRYALNFSQKQGQGSKSGAILHAKAISISSFSLRSGKTSPFGEGIEMDVERPPPVPPKDTKAAPWVTSPAPSYR</sequence>
<evidence type="ECO:0000256" key="3">
    <source>
        <dbReference type="ARBA" id="ARBA00022989"/>
    </source>
</evidence>
<feature type="transmembrane region" description="Helical" evidence="7">
    <location>
        <begin position="57"/>
        <end position="81"/>
    </location>
</feature>
<keyword evidence="4 7" id="KW-0472">Membrane</keyword>
<evidence type="ECO:0000256" key="5">
    <source>
        <dbReference type="ARBA" id="ARBA00038359"/>
    </source>
</evidence>
<dbReference type="GO" id="GO:0016020">
    <property type="term" value="C:membrane"/>
    <property type="evidence" value="ECO:0007669"/>
    <property type="project" value="UniProtKB-SubCell"/>
</dbReference>
<name>A0A6A6HSM3_9PLEO</name>
<dbReference type="GeneID" id="54573707"/>
<comment type="subcellular location">
    <subcellularLocation>
        <location evidence="1">Membrane</location>
        <topology evidence="1">Multi-pass membrane protein</topology>
    </subcellularLocation>
</comment>
<dbReference type="PANTHER" id="PTHR33048">
    <property type="entry name" value="PTH11-LIKE INTEGRAL MEMBRANE PROTEIN (AFU_ORTHOLOGUE AFUA_5G11245)"/>
    <property type="match status" value="1"/>
</dbReference>
<dbReference type="Pfam" id="PF20684">
    <property type="entry name" value="Fung_rhodopsin"/>
    <property type="match status" value="1"/>
</dbReference>
<dbReference type="AlphaFoldDB" id="A0A6A6HSM3"/>
<feature type="transmembrane region" description="Helical" evidence="7">
    <location>
        <begin position="101"/>
        <end position="127"/>
    </location>
</feature>
<gene>
    <name evidence="9" type="ORF">BU26DRAFT_180456</name>
</gene>
<dbReference type="InterPro" id="IPR052337">
    <property type="entry name" value="SAT4-like"/>
</dbReference>
<comment type="similarity">
    <text evidence="5">Belongs to the SAT4 family.</text>
</comment>
<evidence type="ECO:0000256" key="1">
    <source>
        <dbReference type="ARBA" id="ARBA00004141"/>
    </source>
</evidence>
<evidence type="ECO:0000256" key="7">
    <source>
        <dbReference type="SAM" id="Phobius"/>
    </source>
</evidence>
<dbReference type="EMBL" id="ML987213">
    <property type="protein sequence ID" value="KAF2241116.1"/>
    <property type="molecule type" value="Genomic_DNA"/>
</dbReference>
<organism evidence="9 10">
    <name type="scientific">Trematosphaeria pertusa</name>
    <dbReference type="NCBI Taxonomy" id="390896"/>
    <lineage>
        <taxon>Eukaryota</taxon>
        <taxon>Fungi</taxon>
        <taxon>Dikarya</taxon>
        <taxon>Ascomycota</taxon>
        <taxon>Pezizomycotina</taxon>
        <taxon>Dothideomycetes</taxon>
        <taxon>Pleosporomycetidae</taxon>
        <taxon>Pleosporales</taxon>
        <taxon>Massarineae</taxon>
        <taxon>Trematosphaeriaceae</taxon>
        <taxon>Trematosphaeria</taxon>
    </lineage>
</organism>
<evidence type="ECO:0000256" key="2">
    <source>
        <dbReference type="ARBA" id="ARBA00022692"/>
    </source>
</evidence>
<feature type="domain" description="Rhodopsin" evidence="8">
    <location>
        <begin position="41"/>
        <end position="281"/>
    </location>
</feature>
<feature type="transmembrane region" description="Helical" evidence="7">
    <location>
        <begin position="23"/>
        <end position="45"/>
    </location>
</feature>
<evidence type="ECO:0000259" key="8">
    <source>
        <dbReference type="Pfam" id="PF20684"/>
    </source>
</evidence>
<feature type="region of interest" description="Disordered" evidence="6">
    <location>
        <begin position="328"/>
        <end position="360"/>
    </location>
</feature>
<feature type="transmembrane region" description="Helical" evidence="7">
    <location>
        <begin position="217"/>
        <end position="238"/>
    </location>
</feature>
<evidence type="ECO:0000313" key="9">
    <source>
        <dbReference type="EMBL" id="KAF2241116.1"/>
    </source>
</evidence>